<gene>
    <name evidence="4" type="ORF">A9Q75_01635</name>
</gene>
<dbReference type="Gene3D" id="2.60.40.10">
    <property type="entry name" value="Immunoglobulins"/>
    <property type="match status" value="1"/>
</dbReference>
<dbReference type="PANTHER" id="PTHR47566">
    <property type="match status" value="1"/>
</dbReference>
<comment type="caution">
    <text evidence="4">The sequence shown here is derived from an EMBL/GenBank/DDBJ whole genome shotgun (WGS) entry which is preliminary data.</text>
</comment>
<feature type="chain" id="PRO_5012464046" evidence="3">
    <location>
        <begin position="21"/>
        <end position="450"/>
    </location>
</feature>
<dbReference type="InterPro" id="IPR032675">
    <property type="entry name" value="LRR_dom_sf"/>
</dbReference>
<keyword evidence="2" id="KW-0677">Repeat</keyword>
<dbReference type="PANTHER" id="PTHR47566:SF1">
    <property type="entry name" value="PROTEIN NUD1"/>
    <property type="match status" value="1"/>
</dbReference>
<reference evidence="5" key="1">
    <citation type="journal article" date="2017" name="Proc. Natl. Acad. Sci. U.S.A.">
        <title>Simulation of Deepwater Horizon oil plume reveals substrate specialization within a complex community of hydrocarbon degraders.</title>
        <authorList>
            <person name="Hu P."/>
            <person name="Dubinsky E.A."/>
            <person name="Probst A.J."/>
            <person name="Wang J."/>
            <person name="Sieber C.M.K."/>
            <person name="Tom L.M."/>
            <person name="Gardinali P."/>
            <person name="Banfield J.F."/>
            <person name="Atlas R.M."/>
            <person name="Andersen G.L."/>
        </authorList>
    </citation>
    <scope>NUCLEOTIDE SEQUENCE [LARGE SCALE GENOMIC DNA]</scope>
</reference>
<dbReference type="PROSITE" id="PS51257">
    <property type="entry name" value="PROKAR_LIPOPROTEIN"/>
    <property type="match status" value="1"/>
</dbReference>
<proteinExistence type="predicted"/>
<dbReference type="Proteomes" id="UP000243053">
    <property type="component" value="Unassembled WGS sequence"/>
</dbReference>
<dbReference type="SUPFAM" id="SSF52058">
    <property type="entry name" value="L domain-like"/>
    <property type="match status" value="1"/>
</dbReference>
<feature type="signal peptide" evidence="3">
    <location>
        <begin position="1"/>
        <end position="20"/>
    </location>
</feature>
<evidence type="ECO:0000256" key="3">
    <source>
        <dbReference type="SAM" id="SignalP"/>
    </source>
</evidence>
<keyword evidence="1" id="KW-0433">Leucine-rich repeat</keyword>
<dbReference type="AlphaFoldDB" id="A0A1Y5EQM3"/>
<evidence type="ECO:0000256" key="2">
    <source>
        <dbReference type="ARBA" id="ARBA00022737"/>
    </source>
</evidence>
<protein>
    <submittedName>
        <fullName evidence="4">Uncharacterized protein</fullName>
    </submittedName>
</protein>
<evidence type="ECO:0000313" key="4">
    <source>
        <dbReference type="EMBL" id="OUR84770.1"/>
    </source>
</evidence>
<accession>A0A1Y5EQM3</accession>
<dbReference type="InterPro" id="IPR052574">
    <property type="entry name" value="CDIRP"/>
</dbReference>
<dbReference type="Gene3D" id="3.80.10.10">
    <property type="entry name" value="Ribonuclease Inhibitor"/>
    <property type="match status" value="1"/>
</dbReference>
<keyword evidence="3" id="KW-0732">Signal</keyword>
<dbReference type="Pfam" id="PF22352">
    <property type="entry name" value="K319L-like_PKD"/>
    <property type="match status" value="1"/>
</dbReference>
<evidence type="ECO:0000256" key="1">
    <source>
        <dbReference type="ARBA" id="ARBA00022614"/>
    </source>
</evidence>
<organism evidence="4 5">
    <name type="scientific">Colwellia psychrerythraea</name>
    <name type="common">Vibrio psychroerythus</name>
    <dbReference type="NCBI Taxonomy" id="28229"/>
    <lineage>
        <taxon>Bacteria</taxon>
        <taxon>Pseudomonadati</taxon>
        <taxon>Pseudomonadota</taxon>
        <taxon>Gammaproteobacteria</taxon>
        <taxon>Alteromonadales</taxon>
        <taxon>Colwelliaceae</taxon>
        <taxon>Colwellia</taxon>
    </lineage>
</organism>
<dbReference type="InterPro" id="IPR013783">
    <property type="entry name" value="Ig-like_fold"/>
</dbReference>
<dbReference type="GO" id="GO:0035591">
    <property type="term" value="F:signaling adaptor activity"/>
    <property type="evidence" value="ECO:0007669"/>
    <property type="project" value="TreeGrafter"/>
</dbReference>
<evidence type="ECO:0000313" key="5">
    <source>
        <dbReference type="Proteomes" id="UP000243053"/>
    </source>
</evidence>
<dbReference type="PROSITE" id="PS51450">
    <property type="entry name" value="LRR"/>
    <property type="match status" value="1"/>
</dbReference>
<sequence length="450" mass="50275">MFTTPIRLFLLTSMLLGAVACNSDKKLKEPEQPEAIANLAPSVVINSELEVVEGQTLPLDGSESTDPEKETLTYQWSQISGVSIALKGSDKAESSFIATEVDKDETVGIQLTATDPQGNSSMALFEITIKNRVEISEIAFVDNNLSECVKALNVEFADQITELTCIGKGIVDADEVAMLKNLVLLDLTNNELKTIDISKNKELRHLWLDHNGLAVIDVTQNKLLETIWLYFTEISEIDVSQNQLLQSLTLSGKNLISLNIEKNVELVHLYISFTSISTVDLYNNAKLVSLRAEDTPLTSIDISNNKLLEVFSTSINELTSLDLSQNLKLKQLHLWKNKLTSIDVSENVELTYLLISDNQLSSIDVYQNTKLIFLTLSKNILSTINVSQNTELMTLDLWRNNFTNLDVGMNTKLSKLVIRENPSFSCTNIEIITEQFPEIEFLYDTSCQNP</sequence>
<name>A0A1Y5EQM3_COLPS</name>
<dbReference type="EMBL" id="MAAF01000010">
    <property type="protein sequence ID" value="OUR84770.1"/>
    <property type="molecule type" value="Genomic_DNA"/>
</dbReference>
<dbReference type="InterPro" id="IPR001611">
    <property type="entry name" value="Leu-rich_rpt"/>
</dbReference>